<name>X0TIM2_9ZZZZ</name>
<comment type="pathway">
    <text evidence="1">Amino-acid biosynthesis; L-isoleucine biosynthesis; 2-oxobutanoate from pyruvate: step 1/3.</text>
</comment>
<evidence type="ECO:0000259" key="5">
    <source>
        <dbReference type="Pfam" id="PF00682"/>
    </source>
</evidence>
<dbReference type="SUPFAM" id="SSF51569">
    <property type="entry name" value="Aldolase"/>
    <property type="match status" value="1"/>
</dbReference>
<organism evidence="6">
    <name type="scientific">marine sediment metagenome</name>
    <dbReference type="NCBI Taxonomy" id="412755"/>
    <lineage>
        <taxon>unclassified sequences</taxon>
        <taxon>metagenomes</taxon>
        <taxon>ecological metagenomes</taxon>
    </lineage>
</organism>
<dbReference type="PROSITE" id="PS00815">
    <property type="entry name" value="AIPM_HOMOCIT_SYNTH_1"/>
    <property type="match status" value="1"/>
</dbReference>
<keyword evidence="3" id="KW-0808">Transferase</keyword>
<dbReference type="InterPro" id="IPR005675">
    <property type="entry name" value="Citramal_synthase"/>
</dbReference>
<dbReference type="EMBL" id="BARS01015672">
    <property type="protein sequence ID" value="GAF93079.1"/>
    <property type="molecule type" value="Genomic_DNA"/>
</dbReference>
<feature type="domain" description="Pyruvate carboxyltransferase" evidence="5">
    <location>
        <begin position="3"/>
        <end position="147"/>
    </location>
</feature>
<comment type="caution">
    <text evidence="6">The sequence shown here is derived from an EMBL/GenBank/DDBJ whole genome shotgun (WGS) entry which is preliminary data.</text>
</comment>
<dbReference type="Gene3D" id="3.20.20.70">
    <property type="entry name" value="Aldolase class I"/>
    <property type="match status" value="1"/>
</dbReference>
<evidence type="ECO:0000256" key="2">
    <source>
        <dbReference type="ARBA" id="ARBA00022325"/>
    </source>
</evidence>
<dbReference type="GO" id="GO:0009097">
    <property type="term" value="P:isoleucine biosynthetic process"/>
    <property type="evidence" value="ECO:0007669"/>
    <property type="project" value="UniProtKB-UniPathway"/>
</dbReference>
<feature type="non-terminal residue" evidence="6">
    <location>
        <position position="150"/>
    </location>
</feature>
<reference evidence="6" key="1">
    <citation type="journal article" date="2014" name="Front. Microbiol.">
        <title>High frequency of phylogenetically diverse reductive dehalogenase-homologous genes in deep subseafloor sedimentary metagenomes.</title>
        <authorList>
            <person name="Kawai M."/>
            <person name="Futagami T."/>
            <person name="Toyoda A."/>
            <person name="Takaki Y."/>
            <person name="Nishi S."/>
            <person name="Hori S."/>
            <person name="Arai W."/>
            <person name="Tsubouchi T."/>
            <person name="Morono Y."/>
            <person name="Uchiyama I."/>
            <person name="Ito T."/>
            <person name="Fujiyama A."/>
            <person name="Inagaki F."/>
            <person name="Takami H."/>
        </authorList>
    </citation>
    <scope>NUCLEOTIDE SEQUENCE</scope>
    <source>
        <strain evidence="6">Expedition CK06-06</strain>
    </source>
</reference>
<dbReference type="InterPro" id="IPR013785">
    <property type="entry name" value="Aldolase_TIM"/>
</dbReference>
<evidence type="ECO:0000313" key="6">
    <source>
        <dbReference type="EMBL" id="GAF93079.1"/>
    </source>
</evidence>
<dbReference type="InterPro" id="IPR000891">
    <property type="entry name" value="PYR_CT"/>
</dbReference>
<dbReference type="InterPro" id="IPR002034">
    <property type="entry name" value="AIPM/Hcit_synth_CS"/>
</dbReference>
<dbReference type="EC" id="2.3.3.21" evidence="4"/>
<gene>
    <name evidence="6" type="ORF">S01H1_25894</name>
</gene>
<protein>
    <recommendedName>
        <fullName evidence="2">(R)-citramalate synthase</fullName>
        <ecNumber evidence="4">2.3.3.21</ecNumber>
    </recommendedName>
</protein>
<dbReference type="PANTHER" id="PTHR43538">
    <property type="entry name" value="ALPHA-IPM SYNTHASE/HOMOCITRATE SYNTHASE"/>
    <property type="match status" value="1"/>
</dbReference>
<dbReference type="Pfam" id="PF00682">
    <property type="entry name" value="HMGL-like"/>
    <property type="match status" value="1"/>
</dbReference>
<dbReference type="GO" id="GO:0043714">
    <property type="term" value="F:(R)-citramalate synthase activity"/>
    <property type="evidence" value="ECO:0007669"/>
    <property type="project" value="UniProtKB-EC"/>
</dbReference>
<dbReference type="AlphaFoldDB" id="X0TIM2"/>
<proteinExistence type="predicted"/>
<evidence type="ECO:0000256" key="4">
    <source>
        <dbReference type="ARBA" id="ARBA00034330"/>
    </source>
</evidence>
<accession>X0TIM2</accession>
<evidence type="ECO:0000256" key="3">
    <source>
        <dbReference type="ARBA" id="ARBA00022679"/>
    </source>
</evidence>
<sequence>MEKIKLYDTTLRDGMQAEGVSFSLEDKLSIARCLDELGLDYIEGGYAASNPKEMEFFQQAARLGLKNSKIVAFGSTRRADAKVADDASLNAMLACRTPAATVVGKCWDLHVTDVLGCSLDKNLTICAESVEYLKKKGLETIFDAEHFYDG</sequence>
<evidence type="ECO:0000256" key="1">
    <source>
        <dbReference type="ARBA" id="ARBA00004743"/>
    </source>
</evidence>
<dbReference type="GO" id="GO:0046912">
    <property type="term" value="F:acyltransferase activity, acyl groups converted into alkyl on transfer"/>
    <property type="evidence" value="ECO:0007669"/>
    <property type="project" value="InterPro"/>
</dbReference>
<dbReference type="PANTHER" id="PTHR43538:SF1">
    <property type="entry name" value="(R)-CITRAMALATE SYNTHASE"/>
    <property type="match status" value="1"/>
</dbReference>
<dbReference type="UniPathway" id="UPA00047">
    <property type="reaction ID" value="UER00066"/>
</dbReference>